<feature type="compositionally biased region" description="Polar residues" evidence="2">
    <location>
        <begin position="141"/>
        <end position="152"/>
    </location>
</feature>
<dbReference type="InterPro" id="IPR051099">
    <property type="entry name" value="AGR/TXD"/>
</dbReference>
<feature type="region of interest" description="Disordered" evidence="2">
    <location>
        <begin position="141"/>
        <end position="213"/>
    </location>
</feature>
<dbReference type="RefSeq" id="WP_146515551.1">
    <property type="nucleotide sequence ID" value="NZ_SJPI01000002.1"/>
</dbReference>
<keyword evidence="5" id="KW-0560">Oxidoreductase</keyword>
<feature type="compositionally biased region" description="Low complexity" evidence="2">
    <location>
        <begin position="187"/>
        <end position="213"/>
    </location>
</feature>
<dbReference type="PANTHER" id="PTHR15337">
    <property type="entry name" value="ANTERIOR GRADIENT PROTEIN-RELATED"/>
    <property type="match status" value="1"/>
</dbReference>
<dbReference type="Gene3D" id="3.40.30.10">
    <property type="entry name" value="Glutaredoxin"/>
    <property type="match status" value="1"/>
</dbReference>
<dbReference type="GO" id="GO:0047134">
    <property type="term" value="F:protein-disulfide reductase [NAD(P)H] activity"/>
    <property type="evidence" value="ECO:0007669"/>
    <property type="project" value="UniProtKB-EC"/>
</dbReference>
<evidence type="ECO:0000256" key="1">
    <source>
        <dbReference type="ARBA" id="ARBA00022729"/>
    </source>
</evidence>
<feature type="signal peptide" evidence="3">
    <location>
        <begin position="1"/>
        <end position="24"/>
    </location>
</feature>
<dbReference type="EMBL" id="SJPI01000002">
    <property type="protein sequence ID" value="TWT50294.1"/>
    <property type="molecule type" value="Genomic_DNA"/>
</dbReference>
<dbReference type="Pfam" id="PF13098">
    <property type="entry name" value="Thioredoxin_2"/>
    <property type="match status" value="1"/>
</dbReference>
<dbReference type="Proteomes" id="UP000316598">
    <property type="component" value="Unassembled WGS sequence"/>
</dbReference>
<sequence precursor="true">MRKTFLSLLTTATVFLTGAGYAQAEIAWESSLRKAHDKASSEGKLLLLHFTRDNCVYCDKLEEGAFKTDTVSQAVAANFVPMKVNVSDSAGNKKLGEMFKVDRFPMDVVVTTDGKALVHTISPQDPNQYVAMLAKTLPTQAPVQQSAPQTQIAKAPAPQYTAPQQTSPQTAPAGPTGGDTWALPNPTAGAGVAASTVSSRSNGMSLSMPSQAPASASIAPPVAAATKAPSQKVSRSSKSPELAMDGYCPVTVVNESRWVEGKPDFGVIHLGKLYLFDSKQAMATFLIDPIPYTPVLNEIDVVRFFEERKIVKGKREFAMQDPVNKRMFFFADEDAMIHFENEWGRYVGAAIQVMDKAVKESNPGS</sequence>
<dbReference type="OrthoDB" id="244344at2"/>
<dbReference type="PANTHER" id="PTHR15337:SF11">
    <property type="entry name" value="THIOREDOXIN DOMAIN-CONTAINING PROTEIN"/>
    <property type="match status" value="1"/>
</dbReference>
<dbReference type="InterPro" id="IPR036249">
    <property type="entry name" value="Thioredoxin-like_sf"/>
</dbReference>
<protein>
    <submittedName>
        <fullName evidence="5">Thiol:disulfide interchange protein DsbD</fullName>
        <ecNumber evidence="5">1.8.1.8</ecNumber>
    </submittedName>
</protein>
<proteinExistence type="predicted"/>
<feature type="chain" id="PRO_5022749714" evidence="3">
    <location>
        <begin position="25"/>
        <end position="365"/>
    </location>
</feature>
<feature type="compositionally biased region" description="Polar residues" evidence="2">
    <location>
        <begin position="161"/>
        <end position="170"/>
    </location>
</feature>
<evidence type="ECO:0000313" key="5">
    <source>
        <dbReference type="EMBL" id="TWT50294.1"/>
    </source>
</evidence>
<name>A0A5C5WHL2_9BACT</name>
<dbReference type="AlphaFoldDB" id="A0A5C5WHL2"/>
<reference evidence="5 6" key="1">
    <citation type="submission" date="2019-02" db="EMBL/GenBank/DDBJ databases">
        <title>Deep-cultivation of Planctomycetes and their phenomic and genomic characterization uncovers novel biology.</title>
        <authorList>
            <person name="Wiegand S."/>
            <person name="Jogler M."/>
            <person name="Boedeker C."/>
            <person name="Pinto D."/>
            <person name="Vollmers J."/>
            <person name="Rivas-Marin E."/>
            <person name="Kohn T."/>
            <person name="Peeters S.H."/>
            <person name="Heuer A."/>
            <person name="Rast P."/>
            <person name="Oberbeckmann S."/>
            <person name="Bunk B."/>
            <person name="Jeske O."/>
            <person name="Meyerdierks A."/>
            <person name="Storesund J.E."/>
            <person name="Kallscheuer N."/>
            <person name="Luecker S."/>
            <person name="Lage O.M."/>
            <person name="Pohl T."/>
            <person name="Merkel B.J."/>
            <person name="Hornburger P."/>
            <person name="Mueller R.-W."/>
            <person name="Bruemmer F."/>
            <person name="Labrenz M."/>
            <person name="Spormann A.M."/>
            <person name="Op Den Camp H."/>
            <person name="Overmann J."/>
            <person name="Amann R."/>
            <person name="Jetten M.S.M."/>
            <person name="Mascher T."/>
            <person name="Medema M.H."/>
            <person name="Devos D.P."/>
            <person name="Kaster A.-K."/>
            <person name="Ovreas L."/>
            <person name="Rohde M."/>
            <person name="Galperin M.Y."/>
            <person name="Jogler C."/>
        </authorList>
    </citation>
    <scope>NUCLEOTIDE SEQUENCE [LARGE SCALE GENOMIC DNA]</scope>
    <source>
        <strain evidence="5 6">Pla22</strain>
    </source>
</reference>
<evidence type="ECO:0000256" key="3">
    <source>
        <dbReference type="SAM" id="SignalP"/>
    </source>
</evidence>
<organism evidence="5 6">
    <name type="scientific">Rubripirellula amarantea</name>
    <dbReference type="NCBI Taxonomy" id="2527999"/>
    <lineage>
        <taxon>Bacteria</taxon>
        <taxon>Pseudomonadati</taxon>
        <taxon>Planctomycetota</taxon>
        <taxon>Planctomycetia</taxon>
        <taxon>Pirellulales</taxon>
        <taxon>Pirellulaceae</taxon>
        <taxon>Rubripirellula</taxon>
    </lineage>
</organism>
<accession>A0A5C5WHL2</accession>
<comment type="caution">
    <text evidence="5">The sequence shown here is derived from an EMBL/GenBank/DDBJ whole genome shotgun (WGS) entry which is preliminary data.</text>
</comment>
<dbReference type="EC" id="1.8.1.8" evidence="5"/>
<dbReference type="InterPro" id="IPR012336">
    <property type="entry name" value="Thioredoxin-like_fold"/>
</dbReference>
<feature type="region of interest" description="Disordered" evidence="2">
    <location>
        <begin position="223"/>
        <end position="242"/>
    </location>
</feature>
<feature type="domain" description="Thioredoxin-like fold" evidence="4">
    <location>
        <begin position="40"/>
        <end position="117"/>
    </location>
</feature>
<gene>
    <name evidence="5" type="primary">dsbD_1</name>
    <name evidence="5" type="ORF">Pla22_30350</name>
</gene>
<evidence type="ECO:0000256" key="2">
    <source>
        <dbReference type="SAM" id="MobiDB-lite"/>
    </source>
</evidence>
<keyword evidence="1 3" id="KW-0732">Signal</keyword>
<evidence type="ECO:0000313" key="6">
    <source>
        <dbReference type="Proteomes" id="UP000316598"/>
    </source>
</evidence>
<evidence type="ECO:0000259" key="4">
    <source>
        <dbReference type="Pfam" id="PF13098"/>
    </source>
</evidence>
<dbReference type="SUPFAM" id="SSF52833">
    <property type="entry name" value="Thioredoxin-like"/>
    <property type="match status" value="1"/>
</dbReference>
<keyword evidence="6" id="KW-1185">Reference proteome</keyword>